<dbReference type="InterPro" id="IPR021109">
    <property type="entry name" value="Peptidase_aspartic_dom_sf"/>
</dbReference>
<name>A0A225VKD9_9STRA</name>
<dbReference type="AlphaFoldDB" id="A0A225VKD9"/>
<evidence type="ECO:0000313" key="2">
    <source>
        <dbReference type="Proteomes" id="UP000198211"/>
    </source>
</evidence>
<dbReference type="EMBL" id="NBNE01004366">
    <property type="protein sequence ID" value="OWZ05564.1"/>
    <property type="molecule type" value="Genomic_DNA"/>
</dbReference>
<reference evidence="2" key="1">
    <citation type="submission" date="2017-03" db="EMBL/GenBank/DDBJ databases">
        <title>Phytopthora megakarya and P. palmivora, two closely related causual agents of cacao black pod achieved similar genome size and gene model numbers by different mechanisms.</title>
        <authorList>
            <person name="Ali S."/>
            <person name="Shao J."/>
            <person name="Larry D.J."/>
            <person name="Kronmiller B."/>
            <person name="Shen D."/>
            <person name="Strem M.D."/>
            <person name="Melnick R.L."/>
            <person name="Guiltinan M.J."/>
            <person name="Tyler B.M."/>
            <person name="Meinhardt L.W."/>
            <person name="Bailey B.A."/>
        </authorList>
    </citation>
    <scope>NUCLEOTIDE SEQUENCE [LARGE SCALE GENOMIC DNA]</scope>
    <source>
        <strain evidence="2">zdho120</strain>
    </source>
</reference>
<evidence type="ECO:0000313" key="1">
    <source>
        <dbReference type="EMBL" id="OWZ05564.1"/>
    </source>
</evidence>
<organism evidence="1 2">
    <name type="scientific">Phytophthora megakarya</name>
    <dbReference type="NCBI Taxonomy" id="4795"/>
    <lineage>
        <taxon>Eukaryota</taxon>
        <taxon>Sar</taxon>
        <taxon>Stramenopiles</taxon>
        <taxon>Oomycota</taxon>
        <taxon>Peronosporomycetes</taxon>
        <taxon>Peronosporales</taxon>
        <taxon>Peronosporaceae</taxon>
        <taxon>Phytophthora</taxon>
    </lineage>
</organism>
<gene>
    <name evidence="1" type="ORF">PHMEG_00022322</name>
</gene>
<keyword evidence="2" id="KW-1185">Reference proteome</keyword>
<sequence length="203" mass="21844">MRTCSGLATTTTTNEEDNVGSTAIATVPITSSTITPPRKRAPKKQRLKRVNLCARGADRVRVTATINGALDLPYCADSGSEYNIISQELVQKLRAVDNGVELVELVEHVEVEAVGGAILTATHAVDVRLTLNTAAGPVRCQDRKRCLVVGSDDDELIVGRTPLAELDIDVDRELEQLAARSSSGDDLFCKSQWHSVAWSDVGC</sequence>
<protein>
    <submittedName>
        <fullName evidence="1">Uncharacterized protein</fullName>
    </submittedName>
</protein>
<comment type="caution">
    <text evidence="1">The sequence shown here is derived from an EMBL/GenBank/DDBJ whole genome shotgun (WGS) entry which is preliminary data.</text>
</comment>
<dbReference type="Proteomes" id="UP000198211">
    <property type="component" value="Unassembled WGS sequence"/>
</dbReference>
<proteinExistence type="predicted"/>
<dbReference type="Gene3D" id="2.40.70.10">
    <property type="entry name" value="Acid Proteases"/>
    <property type="match status" value="1"/>
</dbReference>
<dbReference type="OrthoDB" id="79196at2759"/>
<accession>A0A225VKD9</accession>